<proteinExistence type="predicted"/>
<accession>A0A8H4LRK0</accession>
<organism evidence="1 2">
    <name type="scientific">Fusarium albosuccineum</name>
    <dbReference type="NCBI Taxonomy" id="1237068"/>
    <lineage>
        <taxon>Eukaryota</taxon>
        <taxon>Fungi</taxon>
        <taxon>Dikarya</taxon>
        <taxon>Ascomycota</taxon>
        <taxon>Pezizomycotina</taxon>
        <taxon>Sordariomycetes</taxon>
        <taxon>Hypocreomycetidae</taxon>
        <taxon>Hypocreales</taxon>
        <taxon>Nectriaceae</taxon>
        <taxon>Fusarium</taxon>
        <taxon>Fusarium decemcellulare species complex</taxon>
    </lineage>
</organism>
<evidence type="ECO:0000313" key="1">
    <source>
        <dbReference type="EMBL" id="KAF4472968.1"/>
    </source>
</evidence>
<reference evidence="1 2" key="1">
    <citation type="submission" date="2020-01" db="EMBL/GenBank/DDBJ databases">
        <title>Identification and distribution of gene clusters putatively required for synthesis of sphingolipid metabolism inhibitors in phylogenetically diverse species of the filamentous fungus Fusarium.</title>
        <authorList>
            <person name="Kim H.-S."/>
            <person name="Busman M."/>
            <person name="Brown D.W."/>
            <person name="Divon H."/>
            <person name="Uhlig S."/>
            <person name="Proctor R.H."/>
        </authorList>
    </citation>
    <scope>NUCLEOTIDE SEQUENCE [LARGE SCALE GENOMIC DNA]</scope>
    <source>
        <strain evidence="1 2">NRRL 20459</strain>
    </source>
</reference>
<dbReference type="EMBL" id="JAADYS010000016">
    <property type="protein sequence ID" value="KAF4472968.1"/>
    <property type="molecule type" value="Genomic_DNA"/>
</dbReference>
<dbReference type="AlphaFoldDB" id="A0A8H4LRK0"/>
<dbReference type="Proteomes" id="UP000554235">
    <property type="component" value="Unassembled WGS sequence"/>
</dbReference>
<sequence>MSDSGDISEYYHDVTHSSRFLDPNTKEECYDRVICYNPAPGAVEYALQRVARGAQGETFEPPRALVPHATIPSNVFCPSRVLLPLMEPIQQLSARPRNQSGLQLCPGGRIKVDLRNVQCTDDDALMNQLFDPEGTHDELWVSVDLMEHGILQGSIGFWHNLRGKKPVVCLYDCSSGPEDEPSRLHKAALKFYWQYIKGTEAASEDDEDRQPLLKRVQKGPLLAESLQQGLGGAFLVKVACHRLLVRRGRAEGEGVVVLKPSHPDVVNEPDLMKADPMFFNQRRDPAAFDRVFVGALADLLPNPGTPPSGPA</sequence>
<gene>
    <name evidence="1" type="ORF">FALBO_136</name>
</gene>
<name>A0A8H4LRK0_9HYPO</name>
<evidence type="ECO:0000313" key="2">
    <source>
        <dbReference type="Proteomes" id="UP000554235"/>
    </source>
</evidence>
<protein>
    <submittedName>
        <fullName evidence="1">Uncharacterized protein</fullName>
    </submittedName>
</protein>
<comment type="caution">
    <text evidence="1">The sequence shown here is derived from an EMBL/GenBank/DDBJ whole genome shotgun (WGS) entry which is preliminary data.</text>
</comment>
<keyword evidence="2" id="KW-1185">Reference proteome</keyword>